<keyword evidence="1" id="KW-0677">Repeat</keyword>
<dbReference type="NCBIfam" id="TIGR01643">
    <property type="entry name" value="YD_repeat_2x"/>
    <property type="match status" value="2"/>
</dbReference>
<dbReference type="OrthoDB" id="8552614at2"/>
<dbReference type="InterPro" id="IPR022385">
    <property type="entry name" value="Rhs_assc_core"/>
</dbReference>
<dbReference type="Gene3D" id="2.180.10.10">
    <property type="entry name" value="RHS repeat-associated core"/>
    <property type="match status" value="1"/>
</dbReference>
<keyword evidence="4" id="KW-1185">Reference proteome</keyword>
<name>A0A557QH78_9RHOO</name>
<reference evidence="3 4" key="1">
    <citation type="submission" date="2019-07" db="EMBL/GenBank/DDBJ databases">
        <title>The pathways for chlorine oxyanion respiration interact through the shared metabolite chlorate.</title>
        <authorList>
            <person name="Barnum T.P."/>
            <person name="Cheng Y."/>
            <person name="Hill K.A."/>
            <person name="Lucas L.N."/>
            <person name="Carlson H.K."/>
            <person name="Coates J.D."/>
        </authorList>
    </citation>
    <scope>NUCLEOTIDE SEQUENCE [LARGE SCALE GENOMIC DNA]</scope>
    <source>
        <strain evidence="3 4">SFB-3</strain>
    </source>
</reference>
<evidence type="ECO:0000259" key="2">
    <source>
        <dbReference type="Pfam" id="PF25023"/>
    </source>
</evidence>
<dbReference type="NCBIfam" id="TIGR03696">
    <property type="entry name" value="Rhs_assc_core"/>
    <property type="match status" value="1"/>
</dbReference>
<dbReference type="PANTHER" id="PTHR32305">
    <property type="match status" value="1"/>
</dbReference>
<dbReference type="Proteomes" id="UP000319502">
    <property type="component" value="Unassembled WGS sequence"/>
</dbReference>
<dbReference type="PRINTS" id="PR00394">
    <property type="entry name" value="RHSPROTEIN"/>
</dbReference>
<evidence type="ECO:0000313" key="3">
    <source>
        <dbReference type="EMBL" id="TVO52254.1"/>
    </source>
</evidence>
<protein>
    <submittedName>
        <fullName evidence="3">RHS repeat-associated core domain-containing protein</fullName>
    </submittedName>
</protein>
<dbReference type="Pfam" id="PF25023">
    <property type="entry name" value="TEN_YD-shell"/>
    <property type="match status" value="1"/>
</dbReference>
<dbReference type="InterPro" id="IPR056823">
    <property type="entry name" value="TEN-like_YD-shell"/>
</dbReference>
<dbReference type="RefSeq" id="WP_144310835.1">
    <property type="nucleotide sequence ID" value="NZ_VMNK01000017.1"/>
</dbReference>
<evidence type="ECO:0000256" key="1">
    <source>
        <dbReference type="ARBA" id="ARBA00022737"/>
    </source>
</evidence>
<evidence type="ECO:0000313" key="4">
    <source>
        <dbReference type="Proteomes" id="UP000319502"/>
    </source>
</evidence>
<dbReference type="EMBL" id="VMNK01000017">
    <property type="protein sequence ID" value="TVO52254.1"/>
    <property type="molecule type" value="Genomic_DNA"/>
</dbReference>
<dbReference type="AlphaFoldDB" id="A0A557QH78"/>
<gene>
    <name evidence="3" type="ORF">FHP91_17630</name>
</gene>
<dbReference type="PANTHER" id="PTHR32305:SF15">
    <property type="entry name" value="PROTEIN RHSA-RELATED"/>
    <property type="match status" value="1"/>
</dbReference>
<proteinExistence type="predicted"/>
<dbReference type="InterPro" id="IPR050708">
    <property type="entry name" value="T6SS_VgrG/RHS"/>
</dbReference>
<feature type="domain" description="Teneurin-like YD-shell" evidence="2">
    <location>
        <begin position="12"/>
        <end position="279"/>
    </location>
</feature>
<accession>A0A557QH78</accession>
<comment type="caution">
    <text evidence="3">The sequence shown here is derived from an EMBL/GenBank/DDBJ whole genome shotgun (WGS) entry which is preliminary data.</text>
</comment>
<sequence length="435" mass="47911">MSRQGTSEHRIIVGIARDLAGRITGLDQNGTAYDQGFGYDAADRLTSYTGYPALRAYTYDANANRTSETLGAMITSITHVAGTNRIHKVGTQAMAFDAAGNLTSYAGKTFTHGADGRLRSSTTSAGTVTYQYDGLGRRISKSGPTTLVPGGFVRYVYDTARHLIGEYKTDGTPIKEYVWIGDLPVAVIETHPDSTTTAYAIETDHLGTPRLLTDATRAPRWRWTSPPFGEVLPEDDPSGLGAVTFNLRFPGQYYDKETGLHYNWNRYYDPGTGRYVQSDPIGLQGGWNTYGYVGGNPVSRIDPFGLAEEGFLGGESGSPPVGLPNPSVEAQRQLARHLTRMLSEIRDKFCPPDGQCPPCRTVSGRIVPVGTIAYRPLDVIPDDVMQHGVYGSHHNLFQANQYPYPKCDCFWQKLKDVAKPWEIKQDWIPIEHFAN</sequence>
<dbReference type="InterPro" id="IPR006530">
    <property type="entry name" value="YD"/>
</dbReference>
<organism evidence="3 4">
    <name type="scientific">Denitromonas halophila</name>
    <dbReference type="NCBI Taxonomy" id="1629404"/>
    <lineage>
        <taxon>Bacteria</taxon>
        <taxon>Pseudomonadati</taxon>
        <taxon>Pseudomonadota</taxon>
        <taxon>Betaproteobacteria</taxon>
        <taxon>Rhodocyclales</taxon>
        <taxon>Zoogloeaceae</taxon>
        <taxon>Denitromonas</taxon>
    </lineage>
</organism>